<evidence type="ECO:0000256" key="2">
    <source>
        <dbReference type="SAM" id="MobiDB-lite"/>
    </source>
</evidence>
<dbReference type="GeneID" id="25328337"/>
<gene>
    <name evidence="4" type="ORF">PV05_06429</name>
</gene>
<dbReference type="EMBL" id="KN847320">
    <property type="protein sequence ID" value="KIW54037.1"/>
    <property type="molecule type" value="Genomic_DNA"/>
</dbReference>
<proteinExistence type="predicted"/>
<feature type="region of interest" description="Disordered" evidence="2">
    <location>
        <begin position="133"/>
        <end position="165"/>
    </location>
</feature>
<keyword evidence="1" id="KW-0479">Metal-binding</keyword>
<dbReference type="PROSITE" id="PS50103">
    <property type="entry name" value="ZF_C3H1"/>
    <property type="match status" value="1"/>
</dbReference>
<organism evidence="4 5">
    <name type="scientific">Exophiala xenobiotica</name>
    <dbReference type="NCBI Taxonomy" id="348802"/>
    <lineage>
        <taxon>Eukaryota</taxon>
        <taxon>Fungi</taxon>
        <taxon>Dikarya</taxon>
        <taxon>Ascomycota</taxon>
        <taxon>Pezizomycotina</taxon>
        <taxon>Eurotiomycetes</taxon>
        <taxon>Chaetothyriomycetidae</taxon>
        <taxon>Chaetothyriales</taxon>
        <taxon>Herpotrichiellaceae</taxon>
        <taxon>Exophiala</taxon>
    </lineage>
</organism>
<dbReference type="GO" id="GO:0008270">
    <property type="term" value="F:zinc ion binding"/>
    <property type="evidence" value="ECO:0007669"/>
    <property type="project" value="UniProtKB-KW"/>
</dbReference>
<accession>A0A0D2CVD8</accession>
<dbReference type="STRING" id="348802.A0A0D2CVD8"/>
<evidence type="ECO:0000313" key="5">
    <source>
        <dbReference type="Proteomes" id="UP000054342"/>
    </source>
</evidence>
<reference evidence="4 5" key="1">
    <citation type="submission" date="2015-01" db="EMBL/GenBank/DDBJ databases">
        <title>The Genome Sequence of Exophiala xenobiotica CBS118157.</title>
        <authorList>
            <consortium name="The Broad Institute Genomics Platform"/>
            <person name="Cuomo C."/>
            <person name="de Hoog S."/>
            <person name="Gorbushina A."/>
            <person name="Stielow B."/>
            <person name="Teixiera M."/>
            <person name="Abouelleil A."/>
            <person name="Chapman S.B."/>
            <person name="Priest M."/>
            <person name="Young S.K."/>
            <person name="Wortman J."/>
            <person name="Nusbaum C."/>
            <person name="Birren B."/>
        </authorList>
    </citation>
    <scope>NUCLEOTIDE SEQUENCE [LARGE SCALE GENOMIC DNA]</scope>
    <source>
        <strain evidence="4 5">CBS 118157</strain>
    </source>
</reference>
<dbReference type="OrthoDB" id="5355510at2759"/>
<dbReference type="AlphaFoldDB" id="A0A0D2CVD8"/>
<evidence type="ECO:0000259" key="3">
    <source>
        <dbReference type="PROSITE" id="PS50103"/>
    </source>
</evidence>
<feature type="region of interest" description="Disordered" evidence="2">
    <location>
        <begin position="317"/>
        <end position="339"/>
    </location>
</feature>
<keyword evidence="5" id="KW-1185">Reference proteome</keyword>
<feature type="region of interest" description="Disordered" evidence="2">
    <location>
        <begin position="424"/>
        <end position="492"/>
    </location>
</feature>
<feature type="compositionally biased region" description="Basic and acidic residues" evidence="2">
    <location>
        <begin position="424"/>
        <end position="445"/>
    </location>
</feature>
<dbReference type="Proteomes" id="UP000054342">
    <property type="component" value="Unassembled WGS sequence"/>
</dbReference>
<feature type="compositionally biased region" description="Basic residues" evidence="2">
    <location>
        <begin position="475"/>
        <end position="492"/>
    </location>
</feature>
<dbReference type="HOGENOM" id="CLU_036506_0_0_1"/>
<sequence length="492" mass="53656">MSNHHITKTDITMSDQVNLSPQFFITRQNGALVPLIAMDELPIHVQIRGVPRSMTAFDITGMTPLGLVEARHQYYVVESLNNTNTTPRKATATAHAMSEAPLEPSTEIPSFITPFTKPASTIIPIVKFPNSIEQSGDSTSISSFSEESKTNTPAQTSTNSGPHIGTIPVPAWRQHATTDNTINTNTTTPTKIDDIKPATTTGQQSGAGIPLTGKKVYCSYWLRKGECDFAQQGCIYKHEMPTDLETLLTVGFTDIPLWYRQRYGLGSLLVEGGRNNPSYGLGDRNLPGAPVSAPSPARKFQVGDNAKRMIHNQIGGTDSRHFRSYSPRGGRYGGGVGRPCEMDRRAQIEAEEQKRKETEEAILAVIRLDEEEEKQRQALARKYKCLAPERRSVFVGHEDLATETFSNGEEPNDLMAKIKKIEQRGWEEEQAERKRLAEMAEKERSVVASGVGKGDSKKDGASGGGSKKGGDGKGKKSGGGKRKGGQGKGGKK</sequence>
<feature type="region of interest" description="Disordered" evidence="2">
    <location>
        <begin position="180"/>
        <end position="206"/>
    </location>
</feature>
<evidence type="ECO:0000313" key="4">
    <source>
        <dbReference type="EMBL" id="KIW54037.1"/>
    </source>
</evidence>
<evidence type="ECO:0000256" key="1">
    <source>
        <dbReference type="PROSITE-ProRule" id="PRU00723"/>
    </source>
</evidence>
<keyword evidence="1" id="KW-0862">Zinc</keyword>
<protein>
    <recommendedName>
        <fullName evidence="3">C3H1-type domain-containing protein</fullName>
    </recommendedName>
</protein>
<feature type="compositionally biased region" description="Low complexity" evidence="2">
    <location>
        <begin position="135"/>
        <end position="145"/>
    </location>
</feature>
<dbReference type="RefSeq" id="XP_013314621.1">
    <property type="nucleotide sequence ID" value="XM_013459167.1"/>
</dbReference>
<feature type="domain" description="C3H1-type" evidence="3">
    <location>
        <begin position="212"/>
        <end position="241"/>
    </location>
</feature>
<keyword evidence="1" id="KW-0863">Zinc-finger</keyword>
<dbReference type="InterPro" id="IPR000571">
    <property type="entry name" value="Znf_CCCH"/>
</dbReference>
<name>A0A0D2CVD8_9EURO</name>
<feature type="compositionally biased region" description="Polar residues" evidence="2">
    <location>
        <begin position="150"/>
        <end position="161"/>
    </location>
</feature>
<feature type="compositionally biased region" description="Low complexity" evidence="2">
    <location>
        <begin position="180"/>
        <end position="190"/>
    </location>
</feature>
<feature type="zinc finger region" description="C3H1-type" evidence="1">
    <location>
        <begin position="212"/>
        <end position="241"/>
    </location>
</feature>